<accession>A0A1R4H6W2</accession>
<reference evidence="2" key="1">
    <citation type="submission" date="2017-02" db="EMBL/GenBank/DDBJ databases">
        <authorList>
            <person name="Daims H."/>
        </authorList>
    </citation>
    <scope>NUCLEOTIDE SEQUENCE [LARGE SCALE GENOMIC DNA]</scope>
</reference>
<sequence>MRLKTEFFSPCGLSTRSGGKMAYFGFHDTHITLREANKTAITVALVKAFFNGRIAMHTDNLAGINQADCSPY</sequence>
<evidence type="ECO:0000313" key="1">
    <source>
        <dbReference type="EMBL" id="SJM91992.1"/>
    </source>
</evidence>
<dbReference type="EMBL" id="FUKI01000097">
    <property type="protein sequence ID" value="SJM91992.1"/>
    <property type="molecule type" value="Genomic_DNA"/>
</dbReference>
<keyword evidence="2" id="KW-1185">Reference proteome</keyword>
<dbReference type="Proteomes" id="UP000195667">
    <property type="component" value="Unassembled WGS sequence"/>
</dbReference>
<name>A0A1R4H6W2_9GAMM</name>
<protein>
    <submittedName>
        <fullName evidence="1">Uncharacterized protein</fullName>
    </submittedName>
</protein>
<gene>
    <name evidence="1" type="ORF">CRENPOLYSF1_230025</name>
</gene>
<evidence type="ECO:0000313" key="2">
    <source>
        <dbReference type="Proteomes" id="UP000195667"/>
    </source>
</evidence>
<proteinExistence type="predicted"/>
<dbReference type="AlphaFoldDB" id="A0A1R4H6W2"/>
<organism evidence="1 2">
    <name type="scientific">Crenothrix polyspora</name>
    <dbReference type="NCBI Taxonomy" id="360316"/>
    <lineage>
        <taxon>Bacteria</taxon>
        <taxon>Pseudomonadati</taxon>
        <taxon>Pseudomonadota</taxon>
        <taxon>Gammaproteobacteria</taxon>
        <taxon>Methylococcales</taxon>
        <taxon>Crenotrichaceae</taxon>
        <taxon>Crenothrix</taxon>
    </lineage>
</organism>